<dbReference type="Proteomes" id="UP000039865">
    <property type="component" value="Unassembled WGS sequence"/>
</dbReference>
<accession>A0A077ZVE3</accession>
<feature type="region of interest" description="Disordered" evidence="1">
    <location>
        <begin position="179"/>
        <end position="199"/>
    </location>
</feature>
<proteinExistence type="predicted"/>
<organism evidence="2 3">
    <name type="scientific">Stylonychia lemnae</name>
    <name type="common">Ciliate</name>
    <dbReference type="NCBI Taxonomy" id="5949"/>
    <lineage>
        <taxon>Eukaryota</taxon>
        <taxon>Sar</taxon>
        <taxon>Alveolata</taxon>
        <taxon>Ciliophora</taxon>
        <taxon>Intramacronucleata</taxon>
        <taxon>Spirotrichea</taxon>
        <taxon>Stichotrichia</taxon>
        <taxon>Sporadotrichida</taxon>
        <taxon>Oxytrichidae</taxon>
        <taxon>Stylonychinae</taxon>
        <taxon>Stylonychia</taxon>
    </lineage>
</organism>
<feature type="region of interest" description="Disordered" evidence="1">
    <location>
        <begin position="55"/>
        <end position="82"/>
    </location>
</feature>
<protein>
    <submittedName>
        <fullName evidence="2">Uncharacterized protein</fullName>
    </submittedName>
</protein>
<dbReference type="InParanoid" id="A0A077ZVE3"/>
<evidence type="ECO:0000313" key="2">
    <source>
        <dbReference type="EMBL" id="CDW73824.1"/>
    </source>
</evidence>
<feature type="compositionally biased region" description="Polar residues" evidence="1">
    <location>
        <begin position="7"/>
        <end position="18"/>
    </location>
</feature>
<sequence length="305" mass="34954">MGCIQDKSGSVIKTNQLPPNLAKGYTSNLDTQENEIKILLMAQSFNQYKVQQQVKQKRNPSITGQTKISLDQDDDKNKSLPQKTLINPQYNETVQNALRKIKHKKTLSKESGLKMKKKQILEIMEIDQQGQIKVDNNNQILAAIQQKAENKSRKAQAKLIRQLKKAKVTFNQNKLQVVYEEESEEGDHSSDEDNITQEKFEKSTIYSTKASSFSWDQPAAVEILRMALQLQVNEKQVSIEQYQQLFGMTLSQQNEVPVILSKRDIHKSQSNEEVWNIPDNQIKKAIKLKKQISDDSYSSVSDKMI</sequence>
<evidence type="ECO:0000313" key="3">
    <source>
        <dbReference type="Proteomes" id="UP000039865"/>
    </source>
</evidence>
<name>A0A077ZVE3_STYLE</name>
<reference evidence="2 3" key="1">
    <citation type="submission" date="2014-06" db="EMBL/GenBank/DDBJ databases">
        <authorList>
            <person name="Swart Estienne"/>
        </authorList>
    </citation>
    <scope>NUCLEOTIDE SEQUENCE [LARGE SCALE GENOMIC DNA]</scope>
    <source>
        <strain evidence="2 3">130c</strain>
    </source>
</reference>
<keyword evidence="3" id="KW-1185">Reference proteome</keyword>
<dbReference type="EMBL" id="CCKQ01002722">
    <property type="protein sequence ID" value="CDW73824.1"/>
    <property type="molecule type" value="Genomic_DNA"/>
</dbReference>
<dbReference type="AlphaFoldDB" id="A0A077ZVE3"/>
<gene>
    <name evidence="2" type="primary">Contig13676.g14580</name>
    <name evidence="2" type="ORF">STYLEM_2812</name>
</gene>
<feature type="compositionally biased region" description="Basic and acidic residues" evidence="1">
    <location>
        <begin position="186"/>
        <end position="199"/>
    </location>
</feature>
<feature type="compositionally biased region" description="Polar residues" evidence="1">
    <location>
        <begin position="59"/>
        <end position="69"/>
    </location>
</feature>
<feature type="region of interest" description="Disordered" evidence="1">
    <location>
        <begin position="1"/>
        <end position="21"/>
    </location>
</feature>
<evidence type="ECO:0000256" key="1">
    <source>
        <dbReference type="SAM" id="MobiDB-lite"/>
    </source>
</evidence>